<proteinExistence type="predicted"/>
<reference evidence="1" key="1">
    <citation type="journal article" date="2021" name="Open Biol.">
        <title>Shared evolutionary footprints suggest mitochondrial oxidative damage underlies multiple complex I losses in fungi.</title>
        <authorList>
            <person name="Schikora-Tamarit M.A."/>
            <person name="Marcet-Houben M."/>
            <person name="Nosek J."/>
            <person name="Gabaldon T."/>
        </authorList>
    </citation>
    <scope>NUCLEOTIDE SEQUENCE</scope>
    <source>
        <strain evidence="1">CBS6075</strain>
    </source>
</reference>
<dbReference type="RefSeq" id="XP_046064551.1">
    <property type="nucleotide sequence ID" value="XM_046205881.1"/>
</dbReference>
<evidence type="ECO:0000313" key="1">
    <source>
        <dbReference type="EMBL" id="KAH3671252.1"/>
    </source>
</evidence>
<evidence type="ECO:0000313" key="2">
    <source>
        <dbReference type="Proteomes" id="UP000769157"/>
    </source>
</evidence>
<dbReference type="EMBL" id="JAEUBE010000070">
    <property type="protein sequence ID" value="KAH3671252.1"/>
    <property type="molecule type" value="Genomic_DNA"/>
</dbReference>
<dbReference type="Proteomes" id="UP000769157">
    <property type="component" value="Unassembled WGS sequence"/>
</dbReference>
<dbReference type="GeneID" id="70232443"/>
<sequence length="234" mass="25899">MAVTHDRRTAGLEQTFQGIELVRVGARKVEFCVVGELVLHFGEQIALQLGVERVDQHVCSCQSAVDGLLHERRAHHAGIFGDKFLRWNRASLSLNTSNEVLLANGTFCWINFSPDQDVGRITFSFLELPIVSRWDQIPAEANELPASASLKTANDLEDGLEEAVRVVPSPPPDGLFRAPRPWRFCGPAADCCLRILKFSNERVNLPIGRACESSPIWYNSSAFLKSPSSSIKLA</sequence>
<dbReference type="AlphaFoldDB" id="A0A9P8PFT3"/>
<protein>
    <submittedName>
        <fullName evidence="1">Uncharacterized protein</fullName>
    </submittedName>
</protein>
<organism evidence="1 2">
    <name type="scientific">Ogataea philodendri</name>
    <dbReference type="NCBI Taxonomy" id="1378263"/>
    <lineage>
        <taxon>Eukaryota</taxon>
        <taxon>Fungi</taxon>
        <taxon>Dikarya</taxon>
        <taxon>Ascomycota</taxon>
        <taxon>Saccharomycotina</taxon>
        <taxon>Pichiomycetes</taxon>
        <taxon>Pichiales</taxon>
        <taxon>Pichiaceae</taxon>
        <taxon>Ogataea</taxon>
    </lineage>
</organism>
<reference evidence="1" key="2">
    <citation type="submission" date="2021-01" db="EMBL/GenBank/DDBJ databases">
        <authorList>
            <person name="Schikora-Tamarit M.A."/>
        </authorList>
    </citation>
    <scope>NUCLEOTIDE SEQUENCE</scope>
    <source>
        <strain evidence="1">CBS6075</strain>
    </source>
</reference>
<accession>A0A9P8PFT3</accession>
<name>A0A9P8PFT3_9ASCO</name>
<gene>
    <name evidence="1" type="ORF">OGAPHI_000475</name>
</gene>
<keyword evidence="2" id="KW-1185">Reference proteome</keyword>
<comment type="caution">
    <text evidence="1">The sequence shown here is derived from an EMBL/GenBank/DDBJ whole genome shotgun (WGS) entry which is preliminary data.</text>
</comment>